<organism evidence="1 2">
    <name type="scientific">Thermothielavioides terrestris (strain ATCC 38088 / NRRL 8126)</name>
    <name type="common">Thielavia terrestris</name>
    <dbReference type="NCBI Taxonomy" id="578455"/>
    <lineage>
        <taxon>Eukaryota</taxon>
        <taxon>Fungi</taxon>
        <taxon>Dikarya</taxon>
        <taxon>Ascomycota</taxon>
        <taxon>Pezizomycotina</taxon>
        <taxon>Sordariomycetes</taxon>
        <taxon>Sordariomycetidae</taxon>
        <taxon>Sordariales</taxon>
        <taxon>Chaetomiaceae</taxon>
        <taxon>Thermothielavioides</taxon>
        <taxon>Thermothielavioides terrestris</taxon>
    </lineage>
</organism>
<feature type="non-terminal residue" evidence="1">
    <location>
        <position position="1"/>
    </location>
</feature>
<reference evidence="1 2" key="1">
    <citation type="journal article" date="2011" name="Nat. Biotechnol.">
        <title>Comparative genomic analysis of the thermophilic biomass-degrading fungi Myceliophthora thermophila and Thielavia terrestris.</title>
        <authorList>
            <person name="Berka R.M."/>
            <person name="Grigoriev I.V."/>
            <person name="Otillar R."/>
            <person name="Salamov A."/>
            <person name="Grimwood J."/>
            <person name="Reid I."/>
            <person name="Ishmael N."/>
            <person name="John T."/>
            <person name="Darmond C."/>
            <person name="Moisan M.-C."/>
            <person name="Henrissat B."/>
            <person name="Coutinho P.M."/>
            <person name="Lombard V."/>
            <person name="Natvig D.O."/>
            <person name="Lindquist E."/>
            <person name="Schmutz J."/>
            <person name="Lucas S."/>
            <person name="Harris P."/>
            <person name="Powlowski J."/>
            <person name="Bellemare A."/>
            <person name="Taylor D."/>
            <person name="Butler G."/>
            <person name="de Vries R.P."/>
            <person name="Allijn I.E."/>
            <person name="van den Brink J."/>
            <person name="Ushinsky S."/>
            <person name="Storms R."/>
            <person name="Powell A.J."/>
            <person name="Paulsen I.T."/>
            <person name="Elbourne L.D.H."/>
            <person name="Baker S.E."/>
            <person name="Magnuson J."/>
            <person name="LaBoissiere S."/>
            <person name="Clutterbuck A.J."/>
            <person name="Martinez D."/>
            <person name="Wogulis M."/>
            <person name="de Leon A.L."/>
            <person name="Rey M.W."/>
            <person name="Tsang A."/>
        </authorList>
    </citation>
    <scope>NUCLEOTIDE SEQUENCE [LARGE SCALE GENOMIC DNA]</scope>
    <source>
        <strain evidence="2">ATCC 38088 / NRRL 8126</strain>
    </source>
</reference>
<dbReference type="HOGENOM" id="CLU_2405525_0_0_1"/>
<protein>
    <submittedName>
        <fullName evidence="1">Uncharacterized protein</fullName>
    </submittedName>
</protein>
<keyword evidence="2" id="KW-1185">Reference proteome</keyword>
<dbReference type="AlphaFoldDB" id="G2QUX7"/>
<sequence length="93" mass="11205">RLRCLSYIVNLIVKAFFEAYTKEQEDKGSRLIKKLYYIVHYIRYSLQRYNAFVKAKKEAVDNFNTLLTRLEDVVELQLVVDNDIRWNLVFLII</sequence>
<gene>
    <name evidence="1" type="ORF">THITE_48000</name>
</gene>
<evidence type="ECO:0000313" key="1">
    <source>
        <dbReference type="EMBL" id="AEO63772.1"/>
    </source>
</evidence>
<evidence type="ECO:0000313" key="2">
    <source>
        <dbReference type="Proteomes" id="UP000008181"/>
    </source>
</evidence>
<name>G2QUX7_THETT</name>
<dbReference type="Proteomes" id="UP000008181">
    <property type="component" value="Chromosome 1"/>
</dbReference>
<proteinExistence type="predicted"/>
<dbReference type="RefSeq" id="XP_003650108.1">
    <property type="nucleotide sequence ID" value="XM_003650060.1"/>
</dbReference>
<dbReference type="KEGG" id="ttt:THITE_48000"/>
<dbReference type="GeneID" id="11515353"/>
<accession>G2QUX7</accession>
<dbReference type="EMBL" id="CP003009">
    <property type="protein sequence ID" value="AEO63772.1"/>
    <property type="molecule type" value="Genomic_DNA"/>
</dbReference>